<keyword evidence="3" id="KW-0175">Coiled coil</keyword>
<dbReference type="InterPro" id="IPR036188">
    <property type="entry name" value="FAD/NAD-bd_sf"/>
</dbReference>
<dbReference type="SUPFAM" id="SSF56425">
    <property type="entry name" value="Succinate dehydrogenase/fumarate reductase flavoprotein, catalytic domain"/>
    <property type="match status" value="1"/>
</dbReference>
<organism evidence="6 7">
    <name type="scientific">Ventrimonas faecis</name>
    <dbReference type="NCBI Taxonomy" id="3133170"/>
    <lineage>
        <taxon>Bacteria</taxon>
        <taxon>Bacillati</taxon>
        <taxon>Bacillota</taxon>
        <taxon>Clostridia</taxon>
        <taxon>Lachnospirales</taxon>
        <taxon>Lachnospiraceae</taxon>
        <taxon>Ventrimonas</taxon>
    </lineage>
</organism>
<dbReference type="InterPro" id="IPR015939">
    <property type="entry name" value="Fum_Rdtase/Succ_DH_flav-like_C"/>
</dbReference>
<protein>
    <submittedName>
        <fullName evidence="6">FAD-binding protein</fullName>
    </submittedName>
</protein>
<dbReference type="RefSeq" id="WP_349228330.1">
    <property type="nucleotide sequence ID" value="NZ_JBBMFJ010000002.1"/>
</dbReference>
<dbReference type="Pfam" id="PF02910">
    <property type="entry name" value="Succ_DH_flav_C"/>
    <property type="match status" value="1"/>
</dbReference>
<dbReference type="PRINTS" id="PR00368">
    <property type="entry name" value="FADPNR"/>
</dbReference>
<keyword evidence="1" id="KW-0285">Flavoprotein</keyword>
<gene>
    <name evidence="6" type="ORF">WMO41_01655</name>
</gene>
<reference evidence="6 7" key="1">
    <citation type="submission" date="2024-03" db="EMBL/GenBank/DDBJ databases">
        <title>Human intestinal bacterial collection.</title>
        <authorList>
            <person name="Pauvert C."/>
            <person name="Hitch T.C.A."/>
            <person name="Clavel T."/>
        </authorList>
    </citation>
    <scope>NUCLEOTIDE SEQUENCE [LARGE SCALE GENOMIC DNA]</scope>
    <source>
        <strain evidence="6 7">CLA-AP-H27</strain>
    </source>
</reference>
<keyword evidence="7" id="KW-1185">Reference proteome</keyword>
<dbReference type="PANTHER" id="PTHR11632">
    <property type="entry name" value="SUCCINATE DEHYDROGENASE 2 FLAVOPROTEIN SUBUNIT"/>
    <property type="match status" value="1"/>
</dbReference>
<proteinExistence type="predicted"/>
<dbReference type="InterPro" id="IPR003953">
    <property type="entry name" value="FAD-dep_OxRdtase_2_FAD-bd"/>
</dbReference>
<evidence type="ECO:0000313" key="6">
    <source>
        <dbReference type="EMBL" id="MEQ2561898.1"/>
    </source>
</evidence>
<evidence type="ECO:0000256" key="3">
    <source>
        <dbReference type="SAM" id="Coils"/>
    </source>
</evidence>
<accession>A0ABV1HJR5</accession>
<feature type="domain" description="FAD-dependent oxidoreductase 2 FAD-binding" evidence="4">
    <location>
        <begin position="6"/>
        <end position="381"/>
    </location>
</feature>
<dbReference type="EMBL" id="JBBMFJ010000002">
    <property type="protein sequence ID" value="MEQ2561898.1"/>
    <property type="molecule type" value="Genomic_DNA"/>
</dbReference>
<evidence type="ECO:0000259" key="5">
    <source>
        <dbReference type="Pfam" id="PF02910"/>
    </source>
</evidence>
<evidence type="ECO:0000313" key="7">
    <source>
        <dbReference type="Proteomes" id="UP001437460"/>
    </source>
</evidence>
<dbReference type="PRINTS" id="PR00411">
    <property type="entry name" value="PNDRDTASEI"/>
</dbReference>
<comment type="caution">
    <text evidence="6">The sequence shown here is derived from an EMBL/GenBank/DDBJ whole genome shotgun (WGS) entry which is preliminary data.</text>
</comment>
<dbReference type="InterPro" id="IPR030664">
    <property type="entry name" value="SdhA/FrdA/AprA"/>
</dbReference>
<feature type="domain" description="Fumarate reductase/succinate dehydrogenase flavoprotein-like C-terminal" evidence="5">
    <location>
        <begin position="427"/>
        <end position="529"/>
    </location>
</feature>
<dbReference type="InterPro" id="IPR037099">
    <property type="entry name" value="Fum_R/Succ_DH_flav-like_C_sf"/>
</dbReference>
<keyword evidence="2" id="KW-0560">Oxidoreductase</keyword>
<dbReference type="Pfam" id="PF00890">
    <property type="entry name" value="FAD_binding_2"/>
    <property type="match status" value="1"/>
</dbReference>
<dbReference type="InterPro" id="IPR027477">
    <property type="entry name" value="Succ_DH/fumarate_Rdtase_cat_sf"/>
</dbReference>
<dbReference type="PANTHER" id="PTHR11632:SF53">
    <property type="entry name" value="SUCCINATE DEHYDROGENASE FLAVOPROTEIN SUBUNIT"/>
    <property type="match status" value="1"/>
</dbReference>
<dbReference type="Gene3D" id="3.90.700.10">
    <property type="entry name" value="Succinate dehydrogenase/fumarate reductase flavoprotein, catalytic domain"/>
    <property type="match status" value="1"/>
</dbReference>
<dbReference type="Proteomes" id="UP001437460">
    <property type="component" value="Unassembled WGS sequence"/>
</dbReference>
<evidence type="ECO:0000256" key="2">
    <source>
        <dbReference type="ARBA" id="ARBA00023002"/>
    </source>
</evidence>
<dbReference type="Gene3D" id="1.20.58.100">
    <property type="entry name" value="Fumarate reductase/succinate dehydrogenase flavoprotein-like, C-terminal domain"/>
    <property type="match status" value="1"/>
</dbReference>
<name>A0ABV1HJR5_9FIRM</name>
<dbReference type="SUPFAM" id="SSF46977">
    <property type="entry name" value="Succinate dehydrogenase/fumarate reductase flavoprotein C-terminal domain"/>
    <property type="match status" value="1"/>
</dbReference>
<feature type="coiled-coil region" evidence="3">
    <location>
        <begin position="439"/>
        <end position="477"/>
    </location>
</feature>
<sequence length="534" mass="59349">MMEEKMIIIGTGAAGLSAALEFAKNGVKSILVSDMPSERAQSVMAEGGINAAVNTEKDSPKFHAEETMKAGRYIADPKAVAQMTEAAPQIIETLFSEGMSFTLNEDERPDARAFGGQSVKRTFFAAANTGKQLMYVLIDQVRRYEAEEIIERYTGWSFLKLLYDGAQAYGCVLVHPITQEKKNFYGKVLITSGGLNGMFGNATGSVRNTGAVSANLFASGVRFANGEFIQYHPTTVKLHGKNMLITEAVRGEGGRLYVLENNKPVYFMEEKYPELGNLMPRDVIAREEWMHMEQGKQIYLDMSHLDKEVYEKRLKGVIDDCIRFLDLDPRKEPIPVLPGIHYFMGGIWVDTDHRTSMRNLYAAGECACQYHGANRLGGNSLLGALYGGSVAAKSAMKDESIVENMKPMPDAVGRRADAAGSYAENWKQLQEIMKNGLGIVRCEETLKKTLADIDNLLEKVEREYDSSAEEVENQALSDCCLLGKAMLMCAMERKESRGSHIRSDYPAECEKYQKQTIAEYVTGKIQIHFQKAGE</sequence>
<evidence type="ECO:0000256" key="1">
    <source>
        <dbReference type="ARBA" id="ARBA00022630"/>
    </source>
</evidence>
<dbReference type="Gene3D" id="3.50.50.60">
    <property type="entry name" value="FAD/NAD(P)-binding domain"/>
    <property type="match status" value="1"/>
</dbReference>
<evidence type="ECO:0000259" key="4">
    <source>
        <dbReference type="Pfam" id="PF00890"/>
    </source>
</evidence>
<dbReference type="SUPFAM" id="SSF51905">
    <property type="entry name" value="FAD/NAD(P)-binding domain"/>
    <property type="match status" value="1"/>
</dbReference>